<dbReference type="PANTHER" id="PTHR12994:SF17">
    <property type="entry name" value="LD30995P"/>
    <property type="match status" value="1"/>
</dbReference>
<dbReference type="Gene3D" id="3.60.60.10">
    <property type="entry name" value="Penicillin V Acylase, Chain A"/>
    <property type="match status" value="1"/>
</dbReference>
<comment type="caution">
    <text evidence="2">The sequence shown here is derived from an EMBL/GenBank/DDBJ whole genome shotgun (WGS) entry which is preliminary data.</text>
</comment>
<reference evidence="2" key="1">
    <citation type="journal article" date="2014" name="Front. Microbiol.">
        <title>High frequency of phylogenetically diverse reductive dehalogenase-homologous genes in deep subseafloor sedimentary metagenomes.</title>
        <authorList>
            <person name="Kawai M."/>
            <person name="Futagami T."/>
            <person name="Toyoda A."/>
            <person name="Takaki Y."/>
            <person name="Nishi S."/>
            <person name="Hori S."/>
            <person name="Arai W."/>
            <person name="Tsubouchi T."/>
            <person name="Morono Y."/>
            <person name="Uchiyama I."/>
            <person name="Ito T."/>
            <person name="Fujiyama A."/>
            <person name="Inagaki F."/>
            <person name="Takami H."/>
        </authorList>
    </citation>
    <scope>NUCLEOTIDE SEQUENCE</scope>
    <source>
        <strain evidence="2">Expedition CK06-06</strain>
    </source>
</reference>
<protein>
    <recommendedName>
        <fullName evidence="3">Dipeptidase</fullName>
    </recommendedName>
</protein>
<evidence type="ECO:0000313" key="2">
    <source>
        <dbReference type="EMBL" id="GAG61926.1"/>
    </source>
</evidence>
<proteinExistence type="predicted"/>
<evidence type="ECO:0000256" key="1">
    <source>
        <dbReference type="SAM" id="Coils"/>
    </source>
</evidence>
<dbReference type="GO" id="GO:0016805">
    <property type="term" value="F:dipeptidase activity"/>
    <property type="evidence" value="ECO:0007669"/>
    <property type="project" value="InterPro"/>
</dbReference>
<sequence>MRYISCNAKYTSDDSIIFAKNSDREPDELHELIHYPTKEYEEGERVKCTYIEIPQVRKTYEVLLAKPFWIWGCEMGVNENGVVIGNEAIFTKIPYEKKKGLIGMDLMRLALERSKNSDMAVEVIADLLNKYGQGGACGYRDKKFRYHNSFLIADFNSAKVMECYGREWAVKEIKDAYSISNSISIEEDYDYNSDNFGEYARRKNWIGGEGIEGYKKLNPKKVYTSHFLTHFSGAKKRRNRSFELMYKEKGKLDVLKIANILRDHFPDKSPQVINLCSTCLAKVFISDILNEVSQRSKKYHPSYGSNADICMHAANSIIRKSQTTGSIIVELTKDKKILIYATGTSAPCISIFKPLFLGYNKVPTENYHAGKLYDEKSIWWKHEKFHRLFLATYKKFIKEYSHERNELEKEFINESTKFVTKNVRLKYYTKDEIYKFSLSCFKGAQDFTDRWIDKLSKIKRKKIFFYSNYWNKLSKRNKLF</sequence>
<keyword evidence="1" id="KW-0175">Coiled coil</keyword>
<dbReference type="AlphaFoldDB" id="X1APY8"/>
<dbReference type="Pfam" id="PF03577">
    <property type="entry name" value="Peptidase_C69"/>
    <property type="match status" value="1"/>
</dbReference>
<feature type="coiled-coil region" evidence="1">
    <location>
        <begin position="390"/>
        <end position="417"/>
    </location>
</feature>
<evidence type="ECO:0008006" key="3">
    <source>
        <dbReference type="Google" id="ProtNLM"/>
    </source>
</evidence>
<dbReference type="PANTHER" id="PTHR12994">
    <property type="entry name" value="SECERNIN"/>
    <property type="match status" value="1"/>
</dbReference>
<dbReference type="InterPro" id="IPR005322">
    <property type="entry name" value="Peptidase_C69"/>
</dbReference>
<dbReference type="GO" id="GO:0070004">
    <property type="term" value="F:cysteine-type exopeptidase activity"/>
    <property type="evidence" value="ECO:0007669"/>
    <property type="project" value="InterPro"/>
</dbReference>
<dbReference type="GO" id="GO:0006508">
    <property type="term" value="P:proteolysis"/>
    <property type="evidence" value="ECO:0007669"/>
    <property type="project" value="InterPro"/>
</dbReference>
<accession>X1APY8</accession>
<organism evidence="2">
    <name type="scientific">marine sediment metagenome</name>
    <dbReference type="NCBI Taxonomy" id="412755"/>
    <lineage>
        <taxon>unclassified sequences</taxon>
        <taxon>metagenomes</taxon>
        <taxon>ecological metagenomes</taxon>
    </lineage>
</organism>
<name>X1APY8_9ZZZZ</name>
<gene>
    <name evidence="2" type="ORF">S01H4_00262</name>
</gene>
<dbReference type="EMBL" id="BART01000030">
    <property type="protein sequence ID" value="GAG61926.1"/>
    <property type="molecule type" value="Genomic_DNA"/>
</dbReference>